<proteinExistence type="predicted"/>
<comment type="caution">
    <text evidence="2">The sequence shown here is derived from an EMBL/GenBank/DDBJ whole genome shotgun (WGS) entry which is preliminary data.</text>
</comment>
<evidence type="ECO:0000313" key="2">
    <source>
        <dbReference type="EMBL" id="MEN3746238.1"/>
    </source>
</evidence>
<keyword evidence="1" id="KW-0812">Transmembrane</keyword>
<keyword evidence="1" id="KW-0472">Membrane</keyword>
<protein>
    <submittedName>
        <fullName evidence="2">Uncharacterized protein</fullName>
    </submittedName>
</protein>
<sequence length="337" mass="37651">MSDIDDKITRATNWWISLVVSPYVEAYNTAYVNFENVLQEQKDRNKAQAEMFVAIASIMLTSAVMAMFANYPLSRLSTRFALRTLGLANTRAVISLYRQGAADPITAFSFGKAYDLVKGYAGDKVKSTARKLVEMTVNGTSPALPLNRDKYLTRQVTIQGLVMQEFCEAVGSDHSINSKLKEQCIISVLDSPFMQTPDRQLDPNKLAPKIELSFYMDMILSSDYIMYHSPPDMRTPPSRAGGIDVLPSDMKYPKSESFARTRGYYRTVEIDRPGSYIQSRIDLLHSQIFHKPFYAGLSLPGGIRVGGDKAGELRKAESVARILSKLTRPATVRSVMV</sequence>
<dbReference type="RefSeq" id="WP_346245245.1">
    <property type="nucleotide sequence ID" value="NZ_JBDIZK010000002.1"/>
</dbReference>
<feature type="transmembrane region" description="Helical" evidence="1">
    <location>
        <begin position="51"/>
        <end position="73"/>
    </location>
</feature>
<gene>
    <name evidence="2" type="ORF">TPR58_03590</name>
</gene>
<name>A0ABV0B3T0_9SPHN</name>
<accession>A0ABV0B3T0</accession>
<evidence type="ECO:0000256" key="1">
    <source>
        <dbReference type="SAM" id="Phobius"/>
    </source>
</evidence>
<keyword evidence="1" id="KW-1133">Transmembrane helix</keyword>
<reference evidence="2 3" key="1">
    <citation type="submission" date="2024-05" db="EMBL/GenBank/DDBJ databases">
        <title>Sphingomonas sp. HF-S3 16S ribosomal RNA gene Genome sequencing and assembly.</title>
        <authorList>
            <person name="Lee H."/>
        </authorList>
    </citation>
    <scope>NUCLEOTIDE SEQUENCE [LARGE SCALE GENOMIC DNA]</scope>
    <source>
        <strain evidence="2 3">HF-S3</strain>
    </source>
</reference>
<evidence type="ECO:0000313" key="3">
    <source>
        <dbReference type="Proteomes" id="UP001427805"/>
    </source>
</evidence>
<dbReference type="EMBL" id="JBDIZK010000002">
    <property type="protein sequence ID" value="MEN3746238.1"/>
    <property type="molecule type" value="Genomic_DNA"/>
</dbReference>
<organism evidence="2 3">
    <name type="scientific">Sphingomonas rustica</name>
    <dbReference type="NCBI Taxonomy" id="3103142"/>
    <lineage>
        <taxon>Bacteria</taxon>
        <taxon>Pseudomonadati</taxon>
        <taxon>Pseudomonadota</taxon>
        <taxon>Alphaproteobacteria</taxon>
        <taxon>Sphingomonadales</taxon>
        <taxon>Sphingomonadaceae</taxon>
        <taxon>Sphingomonas</taxon>
    </lineage>
</organism>
<dbReference type="Proteomes" id="UP001427805">
    <property type="component" value="Unassembled WGS sequence"/>
</dbReference>
<keyword evidence="3" id="KW-1185">Reference proteome</keyword>